<proteinExistence type="inferred from homology"/>
<evidence type="ECO:0000256" key="3">
    <source>
        <dbReference type="ARBA" id="ARBA00022729"/>
    </source>
</evidence>
<dbReference type="EMBL" id="AMSI01000005">
    <property type="protein sequence ID" value="EKF42653.1"/>
    <property type="molecule type" value="Genomic_DNA"/>
</dbReference>
<dbReference type="eggNOG" id="COG1879">
    <property type="taxonomic scope" value="Bacteria"/>
</dbReference>
<sequence length="345" mass="35854">MLIAGRAIVFCFVWEERMNTRRTFLASLTGAASAIALLAISGVSAHAEGLKIGFSQVTLQSPFYVQLKNGAEAAAKASGDTLVFLDANGDVSKQNNDIQDLITQGVDAIIINPVNPDAVAPSLEAAEAAGIPVITVDRPTNGGKVAAHVGRDNKQMGKLVGEAVVAKLKADGVSGAKIIEIQGDAGGAVMMDRRDGFHAAIEGSGHTIVEGPYAEYIRANAVTAMQDLLQANADVKVVYAHNDDMALGALQVLKESGRNDVLIAGVDGLSEALETMSSGGEYVATALNDPQYLGDVTIQVAREAAAGKDVPSFVDAGTALVTPENVGEFPHSALFAEYRPQVLGK</sequence>
<dbReference type="Pfam" id="PF13407">
    <property type="entry name" value="Peripla_BP_4"/>
    <property type="match status" value="1"/>
</dbReference>
<comment type="subcellular location">
    <subcellularLocation>
        <location evidence="1">Cell envelope</location>
    </subcellularLocation>
</comment>
<evidence type="ECO:0000313" key="5">
    <source>
        <dbReference type="EMBL" id="EKF42653.1"/>
    </source>
</evidence>
<evidence type="ECO:0000313" key="6">
    <source>
        <dbReference type="Proteomes" id="UP000007374"/>
    </source>
</evidence>
<dbReference type="InterPro" id="IPR028082">
    <property type="entry name" value="Peripla_BP_I"/>
</dbReference>
<dbReference type="SUPFAM" id="SSF53822">
    <property type="entry name" value="Periplasmic binding protein-like I"/>
    <property type="match status" value="1"/>
</dbReference>
<keyword evidence="6" id="KW-1185">Reference proteome</keyword>
<dbReference type="PATRIC" id="fig|1231190.3.peg.1733"/>
<comment type="similarity">
    <text evidence="2">Belongs to the bacterial solute-binding protein 2 family.</text>
</comment>
<dbReference type="GO" id="GO:0030246">
    <property type="term" value="F:carbohydrate binding"/>
    <property type="evidence" value="ECO:0007669"/>
    <property type="project" value="UniProtKB-ARBA"/>
</dbReference>
<gene>
    <name evidence="5" type="ORF">NA8A_08299</name>
</gene>
<dbReference type="PANTHER" id="PTHR46847">
    <property type="entry name" value="D-ALLOSE-BINDING PERIPLASMIC PROTEIN-RELATED"/>
    <property type="match status" value="1"/>
</dbReference>
<keyword evidence="3" id="KW-0732">Signal</keyword>
<evidence type="ECO:0000259" key="4">
    <source>
        <dbReference type="Pfam" id="PF13407"/>
    </source>
</evidence>
<dbReference type="GO" id="GO:0030313">
    <property type="term" value="C:cell envelope"/>
    <property type="evidence" value="ECO:0007669"/>
    <property type="project" value="UniProtKB-SubCell"/>
</dbReference>
<accession>K2N5H4</accession>
<dbReference type="Proteomes" id="UP000007374">
    <property type="component" value="Unassembled WGS sequence"/>
</dbReference>
<dbReference type="Gene3D" id="3.40.50.2300">
    <property type="match status" value="2"/>
</dbReference>
<organism evidence="5 6">
    <name type="scientific">Nitratireductor indicus C115</name>
    <dbReference type="NCBI Taxonomy" id="1231190"/>
    <lineage>
        <taxon>Bacteria</taxon>
        <taxon>Pseudomonadati</taxon>
        <taxon>Pseudomonadota</taxon>
        <taxon>Alphaproteobacteria</taxon>
        <taxon>Hyphomicrobiales</taxon>
        <taxon>Phyllobacteriaceae</taxon>
        <taxon>Nitratireductor</taxon>
    </lineage>
</organism>
<evidence type="ECO:0000256" key="2">
    <source>
        <dbReference type="ARBA" id="ARBA00007639"/>
    </source>
</evidence>
<feature type="domain" description="Periplasmic binding protein" evidence="4">
    <location>
        <begin position="52"/>
        <end position="308"/>
    </location>
</feature>
<name>K2N5H4_9HYPH</name>
<dbReference type="PANTHER" id="PTHR46847:SF1">
    <property type="entry name" value="D-ALLOSE-BINDING PERIPLASMIC PROTEIN-RELATED"/>
    <property type="match status" value="1"/>
</dbReference>
<dbReference type="STRING" id="721133.SAMN05216176_10334"/>
<protein>
    <submittedName>
        <fullName evidence="5">Periplasmic-binding protein/LacI transcriptional regulator</fullName>
    </submittedName>
</protein>
<reference evidence="5 6" key="1">
    <citation type="journal article" date="2012" name="J. Bacteriol.">
        <title>Genome Sequence of Nitratireductor indicus Type Strain C115.</title>
        <authorList>
            <person name="Lai Q."/>
            <person name="Li G."/>
            <person name="Yu Z."/>
            <person name="Shao Z."/>
        </authorList>
    </citation>
    <scope>NUCLEOTIDE SEQUENCE [LARGE SCALE GENOMIC DNA]</scope>
    <source>
        <strain evidence="5 6">C115</strain>
    </source>
</reference>
<dbReference type="InterPro" id="IPR025997">
    <property type="entry name" value="SBP_2_dom"/>
</dbReference>
<dbReference type="AlphaFoldDB" id="K2N5H4"/>
<comment type="caution">
    <text evidence="5">The sequence shown here is derived from an EMBL/GenBank/DDBJ whole genome shotgun (WGS) entry which is preliminary data.</text>
</comment>
<evidence type="ECO:0000256" key="1">
    <source>
        <dbReference type="ARBA" id="ARBA00004196"/>
    </source>
</evidence>